<proteinExistence type="predicted"/>
<reference evidence="2" key="1">
    <citation type="journal article" date="2020" name="Stud. Mycol.">
        <title>101 Dothideomycetes genomes: a test case for predicting lifestyles and emergence of pathogens.</title>
        <authorList>
            <person name="Haridas S."/>
            <person name="Albert R."/>
            <person name="Binder M."/>
            <person name="Bloem J."/>
            <person name="Labutti K."/>
            <person name="Salamov A."/>
            <person name="Andreopoulos B."/>
            <person name="Baker S."/>
            <person name="Barry K."/>
            <person name="Bills G."/>
            <person name="Bluhm B."/>
            <person name="Cannon C."/>
            <person name="Castanera R."/>
            <person name="Culley D."/>
            <person name="Daum C."/>
            <person name="Ezra D."/>
            <person name="Gonzalez J."/>
            <person name="Henrissat B."/>
            <person name="Kuo A."/>
            <person name="Liang C."/>
            <person name="Lipzen A."/>
            <person name="Lutzoni F."/>
            <person name="Magnuson J."/>
            <person name="Mondo S."/>
            <person name="Nolan M."/>
            <person name="Ohm R."/>
            <person name="Pangilinan J."/>
            <person name="Park H.-J."/>
            <person name="Ramirez L."/>
            <person name="Alfaro M."/>
            <person name="Sun H."/>
            <person name="Tritt A."/>
            <person name="Yoshinaga Y."/>
            <person name="Zwiers L.-H."/>
            <person name="Turgeon B."/>
            <person name="Goodwin S."/>
            <person name="Spatafora J."/>
            <person name="Crous P."/>
            <person name="Grigoriev I."/>
        </authorList>
    </citation>
    <scope>NUCLEOTIDE SEQUENCE</scope>
    <source>
        <strain evidence="2">CBS 116435</strain>
    </source>
</reference>
<evidence type="ECO:0000313" key="2">
    <source>
        <dbReference type="EMBL" id="KAF2722703.1"/>
    </source>
</evidence>
<keyword evidence="3" id="KW-1185">Reference proteome</keyword>
<evidence type="ECO:0000313" key="3">
    <source>
        <dbReference type="Proteomes" id="UP000799441"/>
    </source>
</evidence>
<dbReference type="AlphaFoldDB" id="A0A9P4Q8T0"/>
<protein>
    <submittedName>
        <fullName evidence="2">Uncharacterized protein</fullName>
    </submittedName>
</protein>
<dbReference type="Proteomes" id="UP000799441">
    <property type="component" value="Unassembled WGS sequence"/>
</dbReference>
<comment type="caution">
    <text evidence="2">The sequence shown here is derived from an EMBL/GenBank/DDBJ whole genome shotgun (WGS) entry which is preliminary data.</text>
</comment>
<organism evidence="2 3">
    <name type="scientific">Polychaeton citri CBS 116435</name>
    <dbReference type="NCBI Taxonomy" id="1314669"/>
    <lineage>
        <taxon>Eukaryota</taxon>
        <taxon>Fungi</taxon>
        <taxon>Dikarya</taxon>
        <taxon>Ascomycota</taxon>
        <taxon>Pezizomycotina</taxon>
        <taxon>Dothideomycetes</taxon>
        <taxon>Dothideomycetidae</taxon>
        <taxon>Capnodiales</taxon>
        <taxon>Capnodiaceae</taxon>
        <taxon>Polychaeton</taxon>
    </lineage>
</organism>
<feature type="compositionally biased region" description="Pro residues" evidence="1">
    <location>
        <begin position="62"/>
        <end position="75"/>
    </location>
</feature>
<name>A0A9P4Q8T0_9PEZI</name>
<feature type="region of interest" description="Disordered" evidence="1">
    <location>
        <begin position="52"/>
        <end position="76"/>
    </location>
</feature>
<dbReference type="EMBL" id="MU003781">
    <property type="protein sequence ID" value="KAF2722703.1"/>
    <property type="molecule type" value="Genomic_DNA"/>
</dbReference>
<gene>
    <name evidence="2" type="ORF">K431DRAFT_43824</name>
</gene>
<accession>A0A9P4Q8T0</accession>
<sequence>MPEAAYRANGCVRGSLSPVATPQVVRKRAVRSHAFLDHLHLHRHPCPSSCHCVSKPRSPSLSDPPPPPPPPPPAPFRLLLLRVSRYPPPP</sequence>
<evidence type="ECO:0000256" key="1">
    <source>
        <dbReference type="SAM" id="MobiDB-lite"/>
    </source>
</evidence>